<keyword evidence="10" id="KW-1185">Reference proteome</keyword>
<evidence type="ECO:0000256" key="4">
    <source>
        <dbReference type="ARBA" id="ARBA00022475"/>
    </source>
</evidence>
<evidence type="ECO:0000256" key="7">
    <source>
        <dbReference type="ARBA" id="ARBA00023136"/>
    </source>
</evidence>
<feature type="transmembrane region" description="Helical" evidence="8">
    <location>
        <begin position="295"/>
        <end position="315"/>
    </location>
</feature>
<comment type="subcellular location">
    <subcellularLocation>
        <location evidence="1">Cell membrane</location>
        <topology evidence="1">Multi-pass membrane protein</topology>
    </subcellularLocation>
</comment>
<evidence type="ECO:0000256" key="6">
    <source>
        <dbReference type="ARBA" id="ARBA00022989"/>
    </source>
</evidence>
<name>A0A7W5FEM2_9ACTN</name>
<feature type="transmembrane region" description="Helical" evidence="8">
    <location>
        <begin position="327"/>
        <end position="345"/>
    </location>
</feature>
<dbReference type="PANTHER" id="PTHR30472">
    <property type="entry name" value="FERRIC ENTEROBACTIN TRANSPORT SYSTEM PERMEASE PROTEIN"/>
    <property type="match status" value="1"/>
</dbReference>
<keyword evidence="5 8" id="KW-0812">Transmembrane</keyword>
<evidence type="ECO:0000256" key="3">
    <source>
        <dbReference type="ARBA" id="ARBA00022448"/>
    </source>
</evidence>
<evidence type="ECO:0000256" key="8">
    <source>
        <dbReference type="SAM" id="Phobius"/>
    </source>
</evidence>
<keyword evidence="7 8" id="KW-0472">Membrane</keyword>
<dbReference type="FunFam" id="1.10.3470.10:FF:000001">
    <property type="entry name" value="Vitamin B12 ABC transporter permease BtuC"/>
    <property type="match status" value="1"/>
</dbReference>
<dbReference type="GO" id="GO:0033214">
    <property type="term" value="P:siderophore-iron import into cell"/>
    <property type="evidence" value="ECO:0007669"/>
    <property type="project" value="TreeGrafter"/>
</dbReference>
<evidence type="ECO:0000256" key="1">
    <source>
        <dbReference type="ARBA" id="ARBA00004651"/>
    </source>
</evidence>
<evidence type="ECO:0000313" key="9">
    <source>
        <dbReference type="EMBL" id="MBB3095472.1"/>
    </source>
</evidence>
<dbReference type="Proteomes" id="UP000590749">
    <property type="component" value="Unassembled WGS sequence"/>
</dbReference>
<dbReference type="InterPro" id="IPR000522">
    <property type="entry name" value="ABC_transptr_permease_BtuC"/>
</dbReference>
<comment type="caution">
    <text evidence="9">The sequence shown here is derived from an EMBL/GenBank/DDBJ whole genome shotgun (WGS) entry which is preliminary data.</text>
</comment>
<evidence type="ECO:0000313" key="10">
    <source>
        <dbReference type="Proteomes" id="UP000590749"/>
    </source>
</evidence>
<comment type="similarity">
    <text evidence="2">Belongs to the binding-protein-dependent transport system permease family. FecCD subfamily.</text>
</comment>
<dbReference type="RefSeq" id="WP_183220252.1">
    <property type="nucleotide sequence ID" value="NZ_BMPW01000004.1"/>
</dbReference>
<feature type="transmembrane region" description="Helical" evidence="8">
    <location>
        <begin position="164"/>
        <end position="186"/>
    </location>
</feature>
<sequence>MRTLSPARSIKDVRLAADRVSFRIEPRTLVVCLILILVTAGLVLVSLSVGDYPVPFPEVIKSLQGEGSRLAELFVVQRRLPRALVAVVAGIAFGVSGAIFQRLTHNPLGSPDVIGFGYGASVGAILVILFYGGGALLTATGAFVGGLVAAIAVYVLAYRNGVNGLRLVLVGIGVSAIFIAIINYLVSRADLRDARAATVWIVGSLFERRWGDVQLVGFGLLLLIPITVILSRYLPMLELGDDAAAALGVPLERARLGLVVVAVGLTAIATASTGPIGFVALAGPQLARRLTRSPGAGLTAAGLMGALLLVASDLIARRAAAPSELPVGVVTAGVGGIYLGWLLLVHSRRTR</sequence>
<reference evidence="9 10" key="1">
    <citation type="submission" date="2020-08" db="EMBL/GenBank/DDBJ databases">
        <title>Genomic Encyclopedia of Type Strains, Phase III (KMG-III): the genomes of soil and plant-associated and newly described type strains.</title>
        <authorList>
            <person name="Whitman W."/>
        </authorList>
    </citation>
    <scope>NUCLEOTIDE SEQUENCE [LARGE SCALE GENOMIC DNA]</scope>
    <source>
        <strain evidence="9 10">CECT 3287</strain>
    </source>
</reference>
<feature type="transmembrane region" description="Helical" evidence="8">
    <location>
        <begin position="136"/>
        <end position="158"/>
    </location>
</feature>
<dbReference type="Gene3D" id="1.10.3470.10">
    <property type="entry name" value="ABC transporter involved in vitamin B12 uptake, BtuC"/>
    <property type="match status" value="1"/>
</dbReference>
<keyword evidence="3" id="KW-0813">Transport</keyword>
<gene>
    <name evidence="9" type="ORF">FHR83_003142</name>
</gene>
<protein>
    <submittedName>
        <fullName evidence="9">Iron complex transport system permease protein</fullName>
    </submittedName>
</protein>
<keyword evidence="6 8" id="KW-1133">Transmembrane helix</keyword>
<dbReference type="CDD" id="cd06550">
    <property type="entry name" value="TM_ABC_iron-siderophores_like"/>
    <property type="match status" value="1"/>
</dbReference>
<evidence type="ECO:0000256" key="5">
    <source>
        <dbReference type="ARBA" id="ARBA00022692"/>
    </source>
</evidence>
<evidence type="ECO:0000256" key="2">
    <source>
        <dbReference type="ARBA" id="ARBA00007935"/>
    </source>
</evidence>
<dbReference type="GO" id="GO:0005886">
    <property type="term" value="C:plasma membrane"/>
    <property type="evidence" value="ECO:0007669"/>
    <property type="project" value="UniProtKB-SubCell"/>
</dbReference>
<organism evidence="9 10">
    <name type="scientific">Actinoplanes campanulatus</name>
    <dbReference type="NCBI Taxonomy" id="113559"/>
    <lineage>
        <taxon>Bacteria</taxon>
        <taxon>Bacillati</taxon>
        <taxon>Actinomycetota</taxon>
        <taxon>Actinomycetes</taxon>
        <taxon>Micromonosporales</taxon>
        <taxon>Micromonosporaceae</taxon>
        <taxon>Actinoplanes</taxon>
    </lineage>
</organism>
<feature type="transmembrane region" description="Helical" evidence="8">
    <location>
        <begin position="83"/>
        <end position="101"/>
    </location>
</feature>
<dbReference type="EMBL" id="JACHXF010000006">
    <property type="protein sequence ID" value="MBB3095472.1"/>
    <property type="molecule type" value="Genomic_DNA"/>
</dbReference>
<dbReference type="AlphaFoldDB" id="A0A7W5FEM2"/>
<dbReference type="SUPFAM" id="SSF81345">
    <property type="entry name" value="ABC transporter involved in vitamin B12 uptake, BtuC"/>
    <property type="match status" value="1"/>
</dbReference>
<feature type="transmembrane region" description="Helical" evidence="8">
    <location>
        <begin position="215"/>
        <end position="234"/>
    </location>
</feature>
<dbReference type="GO" id="GO:0022857">
    <property type="term" value="F:transmembrane transporter activity"/>
    <property type="evidence" value="ECO:0007669"/>
    <property type="project" value="InterPro"/>
</dbReference>
<dbReference type="InterPro" id="IPR037294">
    <property type="entry name" value="ABC_BtuC-like"/>
</dbReference>
<accession>A0A7W5FEM2</accession>
<feature type="transmembrane region" description="Helical" evidence="8">
    <location>
        <begin position="113"/>
        <end position="131"/>
    </location>
</feature>
<feature type="transmembrane region" description="Helical" evidence="8">
    <location>
        <begin position="28"/>
        <end position="47"/>
    </location>
</feature>
<proteinExistence type="inferred from homology"/>
<feature type="transmembrane region" description="Helical" evidence="8">
    <location>
        <begin position="254"/>
        <end position="283"/>
    </location>
</feature>
<dbReference type="PANTHER" id="PTHR30472:SF24">
    <property type="entry name" value="FERRIC ENTEROBACTIN TRANSPORT SYSTEM PERMEASE PROTEIN FEPG"/>
    <property type="match status" value="1"/>
</dbReference>
<keyword evidence="4" id="KW-1003">Cell membrane</keyword>
<dbReference type="Pfam" id="PF01032">
    <property type="entry name" value="FecCD"/>
    <property type="match status" value="1"/>
</dbReference>